<proteinExistence type="predicted"/>
<comment type="caution">
    <text evidence="1">The sequence shown here is derived from an EMBL/GenBank/DDBJ whole genome shotgun (WGS) entry which is preliminary data.</text>
</comment>
<evidence type="ECO:0000313" key="2">
    <source>
        <dbReference type="Proteomes" id="UP001143910"/>
    </source>
</evidence>
<evidence type="ECO:0000313" key="1">
    <source>
        <dbReference type="EMBL" id="KAJ2975658.1"/>
    </source>
</evidence>
<organism evidence="1 2">
    <name type="scientific">Zarea fungicola</name>
    <dbReference type="NCBI Taxonomy" id="93591"/>
    <lineage>
        <taxon>Eukaryota</taxon>
        <taxon>Fungi</taxon>
        <taxon>Dikarya</taxon>
        <taxon>Ascomycota</taxon>
        <taxon>Pezizomycotina</taxon>
        <taxon>Sordariomycetes</taxon>
        <taxon>Hypocreomycetidae</taxon>
        <taxon>Hypocreales</taxon>
        <taxon>Cordycipitaceae</taxon>
        <taxon>Zarea</taxon>
    </lineage>
</organism>
<sequence>MGIVETLLERVSVKSVLAFVAGALLLRQLAVRWDERIRLNRLGKRGKSLETWVPWGLDFVYSAITATAAHKNLEWWHGLFGTAGRWTLETRAVNQRIVITADPENIKAILATQFVDFGKGEPFHRDWQDFLGDSIFTTDGEMWHNSRQLIRPQFTRDRVSDLECFEKHMQTLFRAIANGGPLDGADQVVSSSASGKVLDIADLFFRYTLDVATEFLLGSDVQSLTTIDQEFARAFNDVQRLQNIFARAGDLRPWIPKASFWKGLGIMNEFVNHFIDMALRLKPEELKNSKSGKELESTQMMAEYVFQPHLWYRHHYRYANSVIHRIALGERLTKSTKELADLQDCVTKFVGSIGTSLIDWFPALAGLPGFLMEAILGNLGQLESWSVSCLGGTPCEGGGQRSRSSVICA</sequence>
<dbReference type="EMBL" id="JANJQO010000680">
    <property type="protein sequence ID" value="KAJ2975658.1"/>
    <property type="molecule type" value="Genomic_DNA"/>
</dbReference>
<keyword evidence="2" id="KW-1185">Reference proteome</keyword>
<dbReference type="Proteomes" id="UP001143910">
    <property type="component" value="Unassembled WGS sequence"/>
</dbReference>
<gene>
    <name evidence="1" type="ORF">NQ176_g5395</name>
</gene>
<reference evidence="1" key="1">
    <citation type="submission" date="2022-08" db="EMBL/GenBank/DDBJ databases">
        <title>Genome Sequence of Lecanicillium fungicola.</title>
        <authorList>
            <person name="Buettner E."/>
        </authorList>
    </citation>
    <scope>NUCLEOTIDE SEQUENCE</scope>
    <source>
        <strain evidence="1">Babe33</strain>
    </source>
</reference>
<protein>
    <submittedName>
        <fullName evidence="1">Uncharacterized protein</fullName>
    </submittedName>
</protein>
<name>A0ACC1N9H5_9HYPO</name>
<accession>A0ACC1N9H5</accession>